<evidence type="ECO:0000256" key="2">
    <source>
        <dbReference type="ARBA" id="ARBA00006706"/>
    </source>
</evidence>
<reference evidence="7 8" key="1">
    <citation type="submission" date="2016-10" db="EMBL/GenBank/DDBJ databases">
        <authorList>
            <person name="de Groot N.N."/>
        </authorList>
    </citation>
    <scope>NUCLEOTIDE SEQUENCE [LARGE SCALE GENOMIC DNA]</scope>
    <source>
        <strain evidence="7 8">ATCC 51327</strain>
    </source>
</reference>
<evidence type="ECO:0000256" key="3">
    <source>
        <dbReference type="ARBA" id="ARBA00022679"/>
    </source>
</evidence>
<comment type="cofactor">
    <cofactor evidence="1">
        <name>Mg(2+)</name>
        <dbReference type="ChEBI" id="CHEBI:18420"/>
    </cofactor>
</comment>
<dbReference type="GO" id="GO:0004659">
    <property type="term" value="F:prenyltransferase activity"/>
    <property type="evidence" value="ECO:0007669"/>
    <property type="project" value="InterPro"/>
</dbReference>
<dbReference type="AlphaFoldDB" id="A0A1I4JES0"/>
<protein>
    <submittedName>
        <fullName evidence="7">Heptaprenyl diphosphate synthase</fullName>
    </submittedName>
</protein>
<dbReference type="PROSITE" id="PS00444">
    <property type="entry name" value="POLYPRENYL_SYNTHASE_2"/>
    <property type="match status" value="1"/>
</dbReference>
<organism evidence="7 8">
    <name type="scientific">Halanaerobium salsuginis</name>
    <dbReference type="NCBI Taxonomy" id="29563"/>
    <lineage>
        <taxon>Bacteria</taxon>
        <taxon>Bacillati</taxon>
        <taxon>Bacillota</taxon>
        <taxon>Clostridia</taxon>
        <taxon>Halanaerobiales</taxon>
        <taxon>Halanaerobiaceae</taxon>
        <taxon>Halanaerobium</taxon>
    </lineage>
</organism>
<dbReference type="STRING" id="29563.SAMN02983006_01693"/>
<dbReference type="RefSeq" id="WP_245750856.1">
    <property type="nucleotide sequence ID" value="NZ_FOTI01000022.1"/>
</dbReference>
<evidence type="ECO:0000256" key="5">
    <source>
        <dbReference type="ARBA" id="ARBA00022842"/>
    </source>
</evidence>
<evidence type="ECO:0000256" key="4">
    <source>
        <dbReference type="ARBA" id="ARBA00022723"/>
    </source>
</evidence>
<dbReference type="PANTHER" id="PTHR12001">
    <property type="entry name" value="GERANYLGERANYL PYROPHOSPHATE SYNTHASE"/>
    <property type="match status" value="1"/>
</dbReference>
<dbReference type="GO" id="GO:0008299">
    <property type="term" value="P:isoprenoid biosynthetic process"/>
    <property type="evidence" value="ECO:0007669"/>
    <property type="project" value="InterPro"/>
</dbReference>
<evidence type="ECO:0000256" key="6">
    <source>
        <dbReference type="RuleBase" id="RU004466"/>
    </source>
</evidence>
<keyword evidence="4" id="KW-0479">Metal-binding</keyword>
<accession>A0A1I4JES0</accession>
<dbReference type="SUPFAM" id="SSF48576">
    <property type="entry name" value="Terpenoid synthases"/>
    <property type="match status" value="1"/>
</dbReference>
<dbReference type="GO" id="GO:0046872">
    <property type="term" value="F:metal ion binding"/>
    <property type="evidence" value="ECO:0007669"/>
    <property type="project" value="UniProtKB-KW"/>
</dbReference>
<keyword evidence="3 6" id="KW-0808">Transferase</keyword>
<dbReference type="CDD" id="cd00685">
    <property type="entry name" value="Trans_IPPS_HT"/>
    <property type="match status" value="1"/>
</dbReference>
<evidence type="ECO:0000256" key="1">
    <source>
        <dbReference type="ARBA" id="ARBA00001946"/>
    </source>
</evidence>
<evidence type="ECO:0000313" key="7">
    <source>
        <dbReference type="EMBL" id="SFL65040.1"/>
    </source>
</evidence>
<keyword evidence="8" id="KW-1185">Reference proteome</keyword>
<dbReference type="EMBL" id="FOTI01000022">
    <property type="protein sequence ID" value="SFL65040.1"/>
    <property type="molecule type" value="Genomic_DNA"/>
</dbReference>
<dbReference type="InterPro" id="IPR000092">
    <property type="entry name" value="Polyprenyl_synt"/>
</dbReference>
<keyword evidence="5" id="KW-0460">Magnesium</keyword>
<sequence length="339" mass="39379">MKNLLIEDRFYKKIVTELNENIYLQTNSKKRIINEAVADLIAGGGKKLRPFLMFLAASFGDYDKEILLDLGTGIEIMHMASLVHDDIIDDADLRRGKQTAQKRFGKKEAVFIGDFLLSKTFAIFFDHLDKKTLSKMNKNVRLLCEGEIEQAEKKFNFTINRRDYYRRIRHKTALLFALSSYIGAYASDIRGKKLNILYKLGLEMGMAFQIQDDLLDFIGEESAAGKKLAQDLQTGVITLPVILLFEKKEYRAKYNSCLEFNQHARQSNNNQLNEKKNILDQDLLDNILLDVKKADCLKESKVILEKFIQRINKYLNQLPDNKYKQKLKKLIKMQTKRKF</sequence>
<dbReference type="SFLD" id="SFLDS00005">
    <property type="entry name" value="Isoprenoid_Synthase_Type_I"/>
    <property type="match status" value="1"/>
</dbReference>
<dbReference type="Proteomes" id="UP000199006">
    <property type="component" value="Unassembled WGS sequence"/>
</dbReference>
<proteinExistence type="inferred from homology"/>
<dbReference type="PANTHER" id="PTHR12001:SF69">
    <property type="entry name" value="ALL TRANS-POLYPRENYL-DIPHOSPHATE SYNTHASE PDSS1"/>
    <property type="match status" value="1"/>
</dbReference>
<dbReference type="PROSITE" id="PS00723">
    <property type="entry name" value="POLYPRENYL_SYNTHASE_1"/>
    <property type="match status" value="1"/>
</dbReference>
<name>A0A1I4JES0_9FIRM</name>
<gene>
    <name evidence="7" type="ORF">SAMN02983006_01693</name>
</gene>
<dbReference type="InterPro" id="IPR008949">
    <property type="entry name" value="Isoprenoid_synthase_dom_sf"/>
</dbReference>
<dbReference type="InterPro" id="IPR033749">
    <property type="entry name" value="Polyprenyl_synt_CS"/>
</dbReference>
<evidence type="ECO:0000313" key="8">
    <source>
        <dbReference type="Proteomes" id="UP000199006"/>
    </source>
</evidence>
<comment type="similarity">
    <text evidence="2 6">Belongs to the FPP/GGPP synthase family.</text>
</comment>
<dbReference type="Pfam" id="PF00348">
    <property type="entry name" value="polyprenyl_synt"/>
    <property type="match status" value="1"/>
</dbReference>
<dbReference type="Gene3D" id="1.10.600.10">
    <property type="entry name" value="Farnesyl Diphosphate Synthase"/>
    <property type="match status" value="1"/>
</dbReference>